<evidence type="ECO:0000256" key="14">
    <source>
        <dbReference type="ARBA" id="ARBA00023136"/>
    </source>
</evidence>
<dbReference type="FunFam" id="3.40.50.720:FF:000039">
    <property type="entry name" value="Alcohol dehydrogenase AdhP"/>
    <property type="match status" value="1"/>
</dbReference>
<keyword evidence="11 16" id="KW-1133">Transmembrane helix</keyword>
<accession>A0A1E3NHA4</accession>
<evidence type="ECO:0000256" key="7">
    <source>
        <dbReference type="ARBA" id="ARBA00022723"/>
    </source>
</evidence>
<dbReference type="SMART" id="SM00829">
    <property type="entry name" value="PKS_ER"/>
    <property type="match status" value="1"/>
</dbReference>
<dbReference type="FunFam" id="3.90.180.10:FF:000002">
    <property type="entry name" value="Alcohol dehydrogenase AdhP"/>
    <property type="match status" value="1"/>
</dbReference>
<evidence type="ECO:0000313" key="18">
    <source>
        <dbReference type="EMBL" id="ODQ45502.1"/>
    </source>
</evidence>
<dbReference type="InterPro" id="IPR007364">
    <property type="entry name" value="SFM1-like"/>
</dbReference>
<evidence type="ECO:0000256" key="3">
    <source>
        <dbReference type="ARBA" id="ARBA00008072"/>
    </source>
</evidence>
<dbReference type="InterPro" id="IPR036291">
    <property type="entry name" value="NAD(P)-bd_dom_sf"/>
</dbReference>
<dbReference type="SUPFAM" id="SSF52540">
    <property type="entry name" value="P-loop containing nucleoside triphosphate hydrolases"/>
    <property type="match status" value="1"/>
</dbReference>
<dbReference type="SMR" id="A0A1E3NHA4"/>
<evidence type="ECO:0000256" key="8">
    <source>
        <dbReference type="ARBA" id="ARBA00022741"/>
    </source>
</evidence>
<evidence type="ECO:0000256" key="6">
    <source>
        <dbReference type="ARBA" id="ARBA00022692"/>
    </source>
</evidence>
<dbReference type="InterPro" id="IPR050352">
    <property type="entry name" value="ABCG_transporters"/>
</dbReference>
<dbReference type="CDD" id="cd03213">
    <property type="entry name" value="ABCG_EPDR"/>
    <property type="match status" value="1"/>
</dbReference>
<keyword evidence="7 15" id="KW-0479">Metal-binding</keyword>
<keyword evidence="9 15" id="KW-0862">Zinc</keyword>
<evidence type="ECO:0000256" key="13">
    <source>
        <dbReference type="ARBA" id="ARBA00023027"/>
    </source>
</evidence>
<evidence type="ECO:0000256" key="12">
    <source>
        <dbReference type="ARBA" id="ARBA00023002"/>
    </source>
</evidence>
<dbReference type="InterPro" id="IPR013525">
    <property type="entry name" value="ABC2_TM"/>
</dbReference>
<evidence type="ECO:0000259" key="17">
    <source>
        <dbReference type="PROSITE" id="PS50893"/>
    </source>
</evidence>
<dbReference type="CDD" id="cd08297">
    <property type="entry name" value="CAD3"/>
    <property type="match status" value="1"/>
</dbReference>
<dbReference type="Pfam" id="PF00005">
    <property type="entry name" value="ABC_tran"/>
    <property type="match status" value="1"/>
</dbReference>
<dbReference type="InterPro" id="IPR020843">
    <property type="entry name" value="ER"/>
</dbReference>
<dbReference type="GeneID" id="30181051"/>
<dbReference type="PROSITE" id="PS00059">
    <property type="entry name" value="ADH_ZINC"/>
    <property type="match status" value="1"/>
</dbReference>
<dbReference type="GO" id="GO:0140359">
    <property type="term" value="F:ABC-type transporter activity"/>
    <property type="evidence" value="ECO:0007669"/>
    <property type="project" value="InterPro"/>
</dbReference>
<dbReference type="GO" id="GO:0005524">
    <property type="term" value="F:ATP binding"/>
    <property type="evidence" value="ECO:0007669"/>
    <property type="project" value="UniProtKB-KW"/>
</dbReference>
<dbReference type="InterPro" id="IPR002328">
    <property type="entry name" value="ADH_Zn_CS"/>
</dbReference>
<proteinExistence type="inferred from homology"/>
<dbReference type="Pfam" id="PF00107">
    <property type="entry name" value="ADH_zinc_N"/>
    <property type="match status" value="1"/>
</dbReference>
<protein>
    <recommendedName>
        <fullName evidence="4">alcohol dehydrogenase</fullName>
        <ecNumber evidence="4">1.1.1.1</ecNumber>
    </recommendedName>
</protein>
<dbReference type="SUPFAM" id="SSF51735">
    <property type="entry name" value="NAD(P)-binding Rossmann-fold domains"/>
    <property type="match status" value="1"/>
</dbReference>
<dbReference type="Pfam" id="PF08240">
    <property type="entry name" value="ADH_N"/>
    <property type="match status" value="1"/>
</dbReference>
<keyword evidence="8" id="KW-0547">Nucleotide-binding</keyword>
<evidence type="ECO:0000256" key="4">
    <source>
        <dbReference type="ARBA" id="ARBA00013190"/>
    </source>
</evidence>
<keyword evidence="10" id="KW-0067">ATP-binding</keyword>
<dbReference type="Gene3D" id="3.90.180.10">
    <property type="entry name" value="Medium-chain alcohol dehydrogenases, catalytic domain"/>
    <property type="match status" value="1"/>
</dbReference>
<dbReference type="InterPro" id="IPR027417">
    <property type="entry name" value="P-loop_NTPase"/>
</dbReference>
<dbReference type="Gene3D" id="3.40.50.720">
    <property type="entry name" value="NAD(P)-binding Rossmann-like Domain"/>
    <property type="match status" value="1"/>
</dbReference>
<feature type="transmembrane region" description="Helical" evidence="16">
    <location>
        <begin position="1584"/>
        <end position="1607"/>
    </location>
</feature>
<dbReference type="Proteomes" id="UP000094455">
    <property type="component" value="Unassembled WGS sequence"/>
</dbReference>
<dbReference type="RefSeq" id="XP_019016615.1">
    <property type="nucleotide sequence ID" value="XM_019164364.1"/>
</dbReference>
<evidence type="ECO:0000256" key="15">
    <source>
        <dbReference type="RuleBase" id="RU361277"/>
    </source>
</evidence>
<name>A0A1E3NHA4_9ASCO</name>
<dbReference type="PANTHER" id="PTHR48041">
    <property type="entry name" value="ABC TRANSPORTER G FAMILY MEMBER 28"/>
    <property type="match status" value="1"/>
</dbReference>
<dbReference type="Pfam" id="PF01061">
    <property type="entry name" value="ABC2_membrane"/>
    <property type="match status" value="1"/>
</dbReference>
<evidence type="ECO:0000256" key="11">
    <source>
        <dbReference type="ARBA" id="ARBA00022989"/>
    </source>
</evidence>
<evidence type="ECO:0000256" key="16">
    <source>
        <dbReference type="SAM" id="Phobius"/>
    </source>
</evidence>
<dbReference type="InterPro" id="IPR003593">
    <property type="entry name" value="AAA+_ATPase"/>
</dbReference>
<dbReference type="Pfam" id="PF04252">
    <property type="entry name" value="SFM1-like"/>
    <property type="match status" value="1"/>
</dbReference>
<dbReference type="GO" id="GO:0008270">
    <property type="term" value="F:zinc ion binding"/>
    <property type="evidence" value="ECO:0007669"/>
    <property type="project" value="InterPro"/>
</dbReference>
<dbReference type="InterPro" id="IPR013149">
    <property type="entry name" value="ADH-like_C"/>
</dbReference>
<evidence type="ECO:0000256" key="10">
    <source>
        <dbReference type="ARBA" id="ARBA00022840"/>
    </source>
</evidence>
<feature type="transmembrane region" description="Helical" evidence="16">
    <location>
        <begin position="1468"/>
        <end position="1492"/>
    </location>
</feature>
<feature type="transmembrane region" description="Helical" evidence="16">
    <location>
        <begin position="1431"/>
        <end position="1456"/>
    </location>
</feature>
<evidence type="ECO:0000313" key="19">
    <source>
        <dbReference type="Proteomes" id="UP000094455"/>
    </source>
</evidence>
<keyword evidence="13" id="KW-0520">NAD</keyword>
<dbReference type="GO" id="GO:0016020">
    <property type="term" value="C:membrane"/>
    <property type="evidence" value="ECO:0007669"/>
    <property type="project" value="UniProtKB-SubCell"/>
</dbReference>
<evidence type="ECO:0000256" key="2">
    <source>
        <dbReference type="ARBA" id="ARBA00004141"/>
    </source>
</evidence>
<reference evidence="18 19" key="1">
    <citation type="journal article" date="2016" name="Proc. Natl. Acad. Sci. U.S.A.">
        <title>Comparative genomics of biotechnologically important yeasts.</title>
        <authorList>
            <person name="Riley R."/>
            <person name="Haridas S."/>
            <person name="Wolfe K.H."/>
            <person name="Lopes M.R."/>
            <person name="Hittinger C.T."/>
            <person name="Goeker M."/>
            <person name="Salamov A.A."/>
            <person name="Wisecaver J.H."/>
            <person name="Long T.M."/>
            <person name="Calvey C.H."/>
            <person name="Aerts A.L."/>
            <person name="Barry K.W."/>
            <person name="Choi C."/>
            <person name="Clum A."/>
            <person name="Coughlan A.Y."/>
            <person name="Deshpande S."/>
            <person name="Douglass A.P."/>
            <person name="Hanson S.J."/>
            <person name="Klenk H.-P."/>
            <person name="LaButti K.M."/>
            <person name="Lapidus A."/>
            <person name="Lindquist E.A."/>
            <person name="Lipzen A.M."/>
            <person name="Meier-Kolthoff J.P."/>
            <person name="Ohm R.A."/>
            <person name="Otillar R.P."/>
            <person name="Pangilinan J.L."/>
            <person name="Peng Y."/>
            <person name="Rokas A."/>
            <person name="Rosa C.A."/>
            <person name="Scheuner C."/>
            <person name="Sibirny A.A."/>
            <person name="Slot J.C."/>
            <person name="Stielow J.B."/>
            <person name="Sun H."/>
            <person name="Kurtzman C.P."/>
            <person name="Blackwell M."/>
            <person name="Grigoriev I.V."/>
            <person name="Jeffries T.W."/>
        </authorList>
    </citation>
    <scope>NUCLEOTIDE SEQUENCE [LARGE SCALE GENOMIC DNA]</scope>
    <source>
        <strain evidence="18 19">NRRL Y-2026</strain>
    </source>
</reference>
<feature type="transmembrane region" description="Helical" evidence="16">
    <location>
        <begin position="1499"/>
        <end position="1518"/>
    </location>
</feature>
<dbReference type="PANTHER" id="PTHR48041:SF2">
    <property type="entry name" value="ATP-DEPENDENT PERMEASE-RELATED"/>
    <property type="match status" value="1"/>
</dbReference>
<evidence type="ECO:0000256" key="1">
    <source>
        <dbReference type="ARBA" id="ARBA00001947"/>
    </source>
</evidence>
<keyword evidence="5" id="KW-0813">Transport</keyword>
<dbReference type="PROSITE" id="PS00211">
    <property type="entry name" value="ABC_TRANSPORTER_1"/>
    <property type="match status" value="1"/>
</dbReference>
<keyword evidence="14 16" id="KW-0472">Membrane</keyword>
<dbReference type="Gene3D" id="3.40.50.300">
    <property type="entry name" value="P-loop containing nucleotide triphosphate hydrolases"/>
    <property type="match status" value="1"/>
</dbReference>
<keyword evidence="12" id="KW-0560">Oxidoreductase</keyword>
<evidence type="ECO:0000256" key="5">
    <source>
        <dbReference type="ARBA" id="ARBA00022448"/>
    </source>
</evidence>
<feature type="domain" description="ABC transporter" evidence="17">
    <location>
        <begin position="982"/>
        <end position="1226"/>
    </location>
</feature>
<keyword evidence="19" id="KW-1185">Reference proteome</keyword>
<dbReference type="OrthoDB" id="66620at2759"/>
<dbReference type="InterPro" id="IPR003439">
    <property type="entry name" value="ABC_transporter-like_ATP-bd"/>
</dbReference>
<gene>
    <name evidence="18" type="ORF">PICMEDRAFT_73027</name>
</gene>
<comment type="subcellular location">
    <subcellularLocation>
        <location evidence="2">Membrane</location>
        <topology evidence="2">Multi-pass membrane protein</topology>
    </subcellularLocation>
</comment>
<feature type="transmembrane region" description="Helical" evidence="16">
    <location>
        <begin position="1356"/>
        <end position="1376"/>
    </location>
</feature>
<dbReference type="GO" id="GO:0016887">
    <property type="term" value="F:ATP hydrolysis activity"/>
    <property type="evidence" value="ECO:0007669"/>
    <property type="project" value="InterPro"/>
</dbReference>
<organism evidence="18 19">
    <name type="scientific">Pichia membranifaciens NRRL Y-2026</name>
    <dbReference type="NCBI Taxonomy" id="763406"/>
    <lineage>
        <taxon>Eukaryota</taxon>
        <taxon>Fungi</taxon>
        <taxon>Dikarya</taxon>
        <taxon>Ascomycota</taxon>
        <taxon>Saccharomycotina</taxon>
        <taxon>Pichiomycetes</taxon>
        <taxon>Pichiales</taxon>
        <taxon>Pichiaceae</taxon>
        <taxon>Pichia</taxon>
    </lineage>
</organism>
<dbReference type="EMBL" id="KV454004">
    <property type="protein sequence ID" value="ODQ45502.1"/>
    <property type="molecule type" value="Genomic_DNA"/>
</dbReference>
<evidence type="ECO:0000256" key="9">
    <source>
        <dbReference type="ARBA" id="ARBA00022833"/>
    </source>
</evidence>
<sequence length="1610" mass="178141">MKYVIEHMELGFTPWVVLEYAQIIKDVGKENLYLVSLPEGTTEADMPKELIDLGLQWTTEDIVPYLAGMEDVQDKSDLCLLDPRAEIDLQPSDTANFKYFIFGGILGDHPPRDRTGELKKKLLCATRRLGSLQMTTDTAVRTTQIILEKQTKFENIKFIDYPEIRFNKHEATEMPFRYVLDSNGTPIFPKGMVELIHADNMKSLDDFFYREMIVGLRGKTMTVPETQKAIVFYKHGGPLEYTDIPVPSPKANEILVNVKFSGVCHSDLHAWKGDWPSKTILPLVGGHEGTGVVVAKGANVTSFEIGDYAGIKWLNKSCLCCEFCRKGAEIDCPKAVISGYAQNGTFQQYALADAVQAAQLPQNINLAEVAPILCAGLTVYKALKTAELLAGEWVVISGAGGGLGSMAVQYAKAMGMRVLAIDGGEEKGGLVKSLGAEIYIDFLEAKDLVSEVKEATMGGAHGVINVSVSPVAISQSCQYTRNGGKIIFVGLPPDAVCNTSVFDIVCKSLQIKGSSVGNREDTAQAVDFYIRGLIKSPIKIVGLSKIPEVFKLMEEAVLAGITSALRLDFERHIEIETVTLNVTEYTAILNTTEFLLCFNNSGSYDLHFLNTSGNAAPTLGIIGSESPSSADYKLLHSCFVQQEIDDVGAYFSPYLYLEGDNDGYSVQAIDTESEKTFWICISHLHLRSTEVLYTVLVYSLAAHIELLKDSMTFLAVLWQASAKPASLALVKTSFPNDVCDSFVPSGLKGTCYKSGIIVNKFNQMCDVTNEKILKILNGKIPQVTFSCNATAQVCDFQFWIDEVESFYCDLSHCDYEYDLNSNATHYKCNDAQCSCLAGRMLCGENGSVDISDFLSHEIKGPADFSCDLNSQNCKFSEPSMNDLISSVFGDPQINLFCQSGECLHKSEIPGFQIPGKDRFTLIDFTKVSSVFLGCLIVLLLSFEKVKSSPLFLKSVYLPDGDDGNAELVTANLMLENYKQATLSFDNVCYAIKSKPVLNNAYGQVNPGECMAIMGSSGAGKSTLLDILACKNKGGFISGDLYINGKRLVTQHEFKIFQNSIGFVNQDDIMISTLTVYETVLNSALLRLPNSMPFEVKQSKVLQILTELKILHLKDVLVGSDFERGISGGEKRRVAIACELVTSPSILFLDEPTSGLDGYNAFNVVECLVRLAKVYNRTIIFTIHQPRSNIVSLFDKLLLLSDGDLIYSGEMGDCAKYFSSIGFNCPVGYNIADYLIDITNQKFETTADFSAEDPHDSDPNLETNEVSEWQHYASHRDELAKTLNPNKIITRNDKNLAQYFKNSYVAISVKSAINEQVNNLNFLFFEIDSNLSKANWFNQLIVLSSRTFKNSYRNPKLLLGHYLLSLIMGLFCSYLYYDVENNISGFQNRLGLFFFLLTLFGFSSLTGLDSFSKERAVFVRERSNNYYSPLSYYFSKLLCDVLPLRVFPPVILLAIIYPLVGLNMSGYKFWVSISILILFNLVTSLEVLVIGIAVKDSGSATMLSVLLLLFSLLFAGLFINKETIPFGLSWIEKLSVFHYAYESLAVNEVNGLVLKEKKFGLNIEVPGAVILSTFGFDVNAIQWDIGFLGILLGVCVLLGGLILSLFVYEIR</sequence>
<dbReference type="InterPro" id="IPR017871">
    <property type="entry name" value="ABC_transporter-like_CS"/>
</dbReference>
<comment type="similarity">
    <text evidence="3 15">Belongs to the zinc-containing alcohol dehydrogenase family.</text>
</comment>
<dbReference type="SMART" id="SM00382">
    <property type="entry name" value="AAA"/>
    <property type="match status" value="1"/>
</dbReference>
<dbReference type="STRING" id="763406.A0A1E3NHA4"/>
<dbReference type="GO" id="GO:0008168">
    <property type="term" value="F:methyltransferase activity"/>
    <property type="evidence" value="ECO:0007669"/>
    <property type="project" value="InterPro"/>
</dbReference>
<dbReference type="EC" id="1.1.1.1" evidence="4"/>
<dbReference type="PROSITE" id="PS50893">
    <property type="entry name" value="ABC_TRANSPORTER_2"/>
    <property type="match status" value="1"/>
</dbReference>
<dbReference type="InterPro" id="IPR011032">
    <property type="entry name" value="GroES-like_sf"/>
</dbReference>
<dbReference type="InterPro" id="IPR013154">
    <property type="entry name" value="ADH-like_N"/>
</dbReference>
<comment type="cofactor">
    <cofactor evidence="1 15">
        <name>Zn(2+)</name>
        <dbReference type="ChEBI" id="CHEBI:29105"/>
    </cofactor>
</comment>
<dbReference type="CDD" id="cd18090">
    <property type="entry name" value="Arginine_MT_Sfm1"/>
    <property type="match status" value="1"/>
</dbReference>
<feature type="transmembrane region" description="Helical" evidence="16">
    <location>
        <begin position="1388"/>
        <end position="1410"/>
    </location>
</feature>
<dbReference type="GO" id="GO:0004022">
    <property type="term" value="F:alcohol dehydrogenase (NAD+) activity"/>
    <property type="evidence" value="ECO:0007669"/>
    <property type="project" value="UniProtKB-EC"/>
</dbReference>
<dbReference type="SUPFAM" id="SSF50129">
    <property type="entry name" value="GroES-like"/>
    <property type="match status" value="1"/>
</dbReference>
<keyword evidence="6 16" id="KW-0812">Transmembrane</keyword>